<dbReference type="STRING" id="157652.A0A371HWQ1"/>
<keyword evidence="4" id="KW-1185">Reference proteome</keyword>
<dbReference type="PANTHER" id="PTHR33831:SF8">
    <property type="entry name" value="SPARK DOMAIN-CONTAINING PROTEIN"/>
    <property type="match status" value="1"/>
</dbReference>
<dbReference type="OrthoDB" id="1906601at2759"/>
<evidence type="ECO:0000259" key="1">
    <source>
        <dbReference type="Pfam" id="PF19160"/>
    </source>
</evidence>
<sequence>MKLFVDAGIAVMNKSHGSPTKVAKYSFSITTKVDALPPAIPPSTQPQPFIPLIAPSPLRPFTNNSVPKLSGLCSLNFSAAQDIMTTTATDCWTSFAPYLANVVCCPQFDAMLVTLIGQSSKYSGVLALNTTHASHCLSDVQKVLVSQGANEDLKSICSIHPTNLTEASCPVVFVDEFESIVDTSTLLTACRKIDPVNECCDQVCQNAIHYAARKIALNDLSNSDGNYSLPGPTARINDCKNIVLRWLASKLDPSTANSVFRGLSNCNLNKVCPLVFPNVTSVVNECGNLINNQTACCKAVKSYVSYLQEQSFVTNLQALKCAISLGKKLQKANVSKNVYNLCHISLKDFSLQESGCLLPSLPSNAVFDGTSGIGFICDLNDNIVAPWPTTSYPFPSSCNRSTNTLPTHDTFLPFYNIGLSFVIIFTVTKDTSSLCTMSNSFVPFIHGIAAAKLPSLPTATSSQNGKYHTTVLLRTGFSSLIFSSFSKQ</sequence>
<feature type="non-terminal residue" evidence="3">
    <location>
        <position position="488"/>
    </location>
</feature>
<feature type="domain" description="At1g61900-like C-terminal" evidence="2">
    <location>
        <begin position="270"/>
        <end position="343"/>
    </location>
</feature>
<organism evidence="3 4">
    <name type="scientific">Mucuna pruriens</name>
    <name type="common">Velvet bean</name>
    <name type="synonym">Dolichos pruriens</name>
    <dbReference type="NCBI Taxonomy" id="157652"/>
    <lineage>
        <taxon>Eukaryota</taxon>
        <taxon>Viridiplantae</taxon>
        <taxon>Streptophyta</taxon>
        <taxon>Embryophyta</taxon>
        <taxon>Tracheophyta</taxon>
        <taxon>Spermatophyta</taxon>
        <taxon>Magnoliopsida</taxon>
        <taxon>eudicotyledons</taxon>
        <taxon>Gunneridae</taxon>
        <taxon>Pentapetalae</taxon>
        <taxon>rosids</taxon>
        <taxon>fabids</taxon>
        <taxon>Fabales</taxon>
        <taxon>Fabaceae</taxon>
        <taxon>Papilionoideae</taxon>
        <taxon>50 kb inversion clade</taxon>
        <taxon>NPAAA clade</taxon>
        <taxon>indigoferoid/millettioid clade</taxon>
        <taxon>Phaseoleae</taxon>
        <taxon>Mucuna</taxon>
    </lineage>
</organism>
<dbReference type="Proteomes" id="UP000257109">
    <property type="component" value="Unassembled WGS sequence"/>
</dbReference>
<dbReference type="EMBL" id="QJKJ01001522">
    <property type="protein sequence ID" value="RDY07205.1"/>
    <property type="molecule type" value="Genomic_DNA"/>
</dbReference>
<proteinExistence type="predicted"/>
<reference evidence="3" key="1">
    <citation type="submission" date="2018-05" db="EMBL/GenBank/DDBJ databases">
        <title>Draft genome of Mucuna pruriens seed.</title>
        <authorList>
            <person name="Nnadi N.E."/>
            <person name="Vos R."/>
            <person name="Hasami M.H."/>
            <person name="Devisetty U.K."/>
            <person name="Aguiy J.C."/>
        </authorList>
    </citation>
    <scope>NUCLEOTIDE SEQUENCE [LARGE SCALE GENOMIC DNA]</scope>
    <source>
        <strain evidence="3">JCA_2017</strain>
    </source>
</reference>
<dbReference type="Pfam" id="PF26584">
    <property type="entry name" value="At1g61900"/>
    <property type="match status" value="1"/>
</dbReference>
<feature type="domain" description="SPARK" evidence="1">
    <location>
        <begin position="70"/>
        <end position="227"/>
    </location>
</feature>
<dbReference type="PANTHER" id="PTHR33831">
    <property type="entry name" value="GPI-ANCHORED PROTEIN"/>
    <property type="match status" value="1"/>
</dbReference>
<dbReference type="AlphaFoldDB" id="A0A371HWQ1"/>
<accession>A0A371HWQ1</accession>
<protein>
    <submittedName>
        <fullName evidence="3">GPI-anchored protein</fullName>
    </submittedName>
</protein>
<feature type="non-terminal residue" evidence="3">
    <location>
        <position position="1"/>
    </location>
</feature>
<dbReference type="InterPro" id="IPR059003">
    <property type="entry name" value="At1g61900_C"/>
</dbReference>
<dbReference type="InterPro" id="IPR043891">
    <property type="entry name" value="SPARK"/>
</dbReference>
<dbReference type="InterPro" id="IPR040336">
    <property type="entry name" value="At1g61900-like"/>
</dbReference>
<gene>
    <name evidence="3" type="ORF">CR513_08716</name>
</gene>
<evidence type="ECO:0000313" key="4">
    <source>
        <dbReference type="Proteomes" id="UP000257109"/>
    </source>
</evidence>
<evidence type="ECO:0000259" key="2">
    <source>
        <dbReference type="Pfam" id="PF26584"/>
    </source>
</evidence>
<evidence type="ECO:0000313" key="3">
    <source>
        <dbReference type="EMBL" id="RDY07205.1"/>
    </source>
</evidence>
<dbReference type="Pfam" id="PF19160">
    <property type="entry name" value="SPARK"/>
    <property type="match status" value="1"/>
</dbReference>
<comment type="caution">
    <text evidence="3">The sequence shown here is derived from an EMBL/GenBank/DDBJ whole genome shotgun (WGS) entry which is preliminary data.</text>
</comment>
<dbReference type="GO" id="GO:0005886">
    <property type="term" value="C:plasma membrane"/>
    <property type="evidence" value="ECO:0007669"/>
    <property type="project" value="TreeGrafter"/>
</dbReference>
<name>A0A371HWQ1_MUCPR</name>